<gene>
    <name evidence="2" type="ORF">GDO81_007578</name>
</gene>
<dbReference type="EMBL" id="WNYA01000003">
    <property type="protein sequence ID" value="KAG8581168.1"/>
    <property type="molecule type" value="Genomic_DNA"/>
</dbReference>
<comment type="caution">
    <text evidence="2">The sequence shown here is derived from an EMBL/GenBank/DDBJ whole genome shotgun (WGS) entry which is preliminary data.</text>
</comment>
<keyword evidence="3" id="KW-1185">Reference proteome</keyword>
<reference evidence="2" key="1">
    <citation type="thesis" date="2020" institute="ProQuest LLC" country="789 East Eisenhower Parkway, Ann Arbor, MI, USA">
        <title>Comparative Genomics and Chromosome Evolution.</title>
        <authorList>
            <person name="Mudd A.B."/>
        </authorList>
    </citation>
    <scope>NUCLEOTIDE SEQUENCE</scope>
    <source>
        <strain evidence="2">237g6f4</strain>
        <tissue evidence="2">Blood</tissue>
    </source>
</reference>
<evidence type="ECO:0000313" key="2">
    <source>
        <dbReference type="EMBL" id="KAG8581168.1"/>
    </source>
</evidence>
<dbReference type="AlphaFoldDB" id="A0AAV7C9X7"/>
<keyword evidence="1" id="KW-1133">Transmembrane helix</keyword>
<feature type="transmembrane region" description="Helical" evidence="1">
    <location>
        <begin position="76"/>
        <end position="93"/>
    </location>
</feature>
<name>A0AAV7C9X7_ENGPU</name>
<accession>A0AAV7C9X7</accession>
<keyword evidence="1" id="KW-0812">Transmembrane</keyword>
<dbReference type="Proteomes" id="UP000824782">
    <property type="component" value="Unassembled WGS sequence"/>
</dbReference>
<protein>
    <submittedName>
        <fullName evidence="2">Uncharacterized protein</fullName>
    </submittedName>
</protein>
<proteinExistence type="predicted"/>
<evidence type="ECO:0000313" key="3">
    <source>
        <dbReference type="Proteomes" id="UP000824782"/>
    </source>
</evidence>
<evidence type="ECO:0000256" key="1">
    <source>
        <dbReference type="SAM" id="Phobius"/>
    </source>
</evidence>
<keyword evidence="1" id="KW-0472">Membrane</keyword>
<sequence length="138" mass="16809">MKLHRKIRRIIMMKIMKKRKKRRKTVQQEQRIKGEPRCDAFRTLACHVLSSRLAFYMLYSFCTFVLDFMTHLYKAVFYYMMLLLLTVSFRKYFVMHIHVRAMSCDWSTDVYGFSYTQQCGSTEYYHELDQDMHLVLGQ</sequence>
<organism evidence="2 3">
    <name type="scientific">Engystomops pustulosus</name>
    <name type="common">Tungara frog</name>
    <name type="synonym">Physalaemus pustulosus</name>
    <dbReference type="NCBI Taxonomy" id="76066"/>
    <lineage>
        <taxon>Eukaryota</taxon>
        <taxon>Metazoa</taxon>
        <taxon>Chordata</taxon>
        <taxon>Craniata</taxon>
        <taxon>Vertebrata</taxon>
        <taxon>Euteleostomi</taxon>
        <taxon>Amphibia</taxon>
        <taxon>Batrachia</taxon>
        <taxon>Anura</taxon>
        <taxon>Neobatrachia</taxon>
        <taxon>Hyloidea</taxon>
        <taxon>Leptodactylidae</taxon>
        <taxon>Leiuperinae</taxon>
        <taxon>Engystomops</taxon>
    </lineage>
</organism>